<protein>
    <recommendedName>
        <fullName evidence="1">ABC-three component systems C-terminal domain-containing protein</fullName>
    </recommendedName>
</protein>
<sequence>MIPDSDLKEILPPSPITAPLATQVHSGIPIPKAKRVTIFSPDEWEAFIEEWASSLQQHYLKVRRFGGAGDLGVDIAGFCTTLGFSGAWDNFQCKRYDHPLRPSDIWIEIGKIIYYSFVGEYKPPRFHYFICPKGVGTTLEKLLNRPDALKTKAAENWDDHCLLGLTNTRQVTLDGDLKTYFDAFNFSIFSSRSTVEIIEQHSATPFHAVRFGGGLPPRFAPELPPDSPRSNESRYLRQILDAYGDHLGVTLSDVAALDPHVTLKRDYLRQRERFYHAESLKNFARDNVPEGTFDALQEEIYQGVVDICETAHTDGLARMKATMTQAAAIHAASNPLFPALKTQDRQGICHHLANEDRLLWVPGDA</sequence>
<reference evidence="2 3" key="1">
    <citation type="submission" date="2018-03" db="EMBL/GenBank/DDBJ databases">
        <title>Ahniella affigens gen. nov., sp. nov., a gammaproteobacterium isolated from sandy soil near a stream.</title>
        <authorList>
            <person name="Ko Y."/>
            <person name="Kim J.-H."/>
        </authorList>
    </citation>
    <scope>NUCLEOTIDE SEQUENCE [LARGE SCALE GENOMIC DNA]</scope>
    <source>
        <strain evidence="2 3">D13</strain>
        <plasmid evidence="3">Plasmid unnamed</plasmid>
    </source>
</reference>
<reference evidence="2 3" key="2">
    <citation type="submission" date="2018-03" db="EMBL/GenBank/DDBJ databases">
        <authorList>
            <person name="Keele B.F."/>
        </authorList>
    </citation>
    <scope>NUCLEOTIDE SEQUENCE [LARGE SCALE GENOMIC DNA]</scope>
    <source>
        <strain evidence="2 3">D13</strain>
        <plasmid evidence="3">Plasmid unnamed</plasmid>
    </source>
</reference>
<dbReference type="EMBL" id="CP027861">
    <property type="protein sequence ID" value="AVQ00329.1"/>
    <property type="molecule type" value="Genomic_DNA"/>
</dbReference>
<evidence type="ECO:0000313" key="2">
    <source>
        <dbReference type="EMBL" id="AVQ00329.1"/>
    </source>
</evidence>
<name>A0A2P1PZQ6_9GAMM</name>
<organism evidence="2 3">
    <name type="scientific">Ahniella affigens</name>
    <dbReference type="NCBI Taxonomy" id="2021234"/>
    <lineage>
        <taxon>Bacteria</taxon>
        <taxon>Pseudomonadati</taxon>
        <taxon>Pseudomonadota</taxon>
        <taxon>Gammaproteobacteria</taxon>
        <taxon>Lysobacterales</taxon>
        <taxon>Rhodanobacteraceae</taxon>
        <taxon>Ahniella</taxon>
    </lineage>
</organism>
<dbReference type="KEGG" id="xba:C7S18_23820"/>
<evidence type="ECO:0000259" key="1">
    <source>
        <dbReference type="Pfam" id="PF20282"/>
    </source>
</evidence>
<dbReference type="InterPro" id="IPR046914">
    <property type="entry name" value="ABC-3C_CTD6"/>
</dbReference>
<feature type="domain" description="ABC-three component systems C-terminal" evidence="1">
    <location>
        <begin position="232"/>
        <end position="360"/>
    </location>
</feature>
<dbReference type="Pfam" id="PF20282">
    <property type="entry name" value="CTD6"/>
    <property type="match status" value="1"/>
</dbReference>
<keyword evidence="2" id="KW-0614">Plasmid</keyword>
<keyword evidence="3" id="KW-1185">Reference proteome</keyword>
<dbReference type="Proteomes" id="UP000241074">
    <property type="component" value="Plasmid unnamed"/>
</dbReference>
<dbReference type="OrthoDB" id="3242664at2"/>
<dbReference type="AlphaFoldDB" id="A0A2P1PZQ6"/>
<dbReference type="RefSeq" id="WP_106894246.1">
    <property type="nucleotide sequence ID" value="NZ_CP027861.1"/>
</dbReference>
<evidence type="ECO:0000313" key="3">
    <source>
        <dbReference type="Proteomes" id="UP000241074"/>
    </source>
</evidence>
<gene>
    <name evidence="2" type="ORF">C7S18_23820</name>
</gene>
<proteinExistence type="predicted"/>
<geneLocation type="plasmid" evidence="2">
    <name>unnamed</name>
</geneLocation>
<accession>A0A2P1PZQ6</accession>